<proteinExistence type="predicted"/>
<keyword evidence="3" id="KW-1185">Reference proteome</keyword>
<protein>
    <submittedName>
        <fullName evidence="2">Uncharacterized protein</fullName>
    </submittedName>
</protein>
<dbReference type="EMBL" id="CAUYUJ010002891">
    <property type="protein sequence ID" value="CAK0802829.1"/>
    <property type="molecule type" value="Genomic_DNA"/>
</dbReference>
<evidence type="ECO:0000313" key="3">
    <source>
        <dbReference type="Proteomes" id="UP001189429"/>
    </source>
</evidence>
<comment type="caution">
    <text evidence="2">The sequence shown here is derived from an EMBL/GenBank/DDBJ whole genome shotgun (WGS) entry which is preliminary data.</text>
</comment>
<feature type="region of interest" description="Disordered" evidence="1">
    <location>
        <begin position="1"/>
        <end position="20"/>
    </location>
</feature>
<reference evidence="2" key="1">
    <citation type="submission" date="2023-10" db="EMBL/GenBank/DDBJ databases">
        <authorList>
            <person name="Chen Y."/>
            <person name="Shah S."/>
            <person name="Dougan E. K."/>
            <person name="Thang M."/>
            <person name="Chan C."/>
        </authorList>
    </citation>
    <scope>NUCLEOTIDE SEQUENCE [LARGE SCALE GENOMIC DNA]</scope>
</reference>
<accession>A0ABN9QAG8</accession>
<evidence type="ECO:0000313" key="2">
    <source>
        <dbReference type="EMBL" id="CAK0802829.1"/>
    </source>
</evidence>
<sequence length="460" mass="49350">MARASTHGAPSRASAGMAAADGGTPRVVFNRIEVPRVVLTADDADPGLYVPSPRASLEDCEALAAGRRRMLLRAPPGVGPGSVLRLPPPATSQGPQAGTALELEFPRNAAPGDALFALERPDGTWRLQKRTDEFAFLLPDCKPGDTLRARGLAIAPPNKEWAPVEDQGSELIAGTPQRRTAWLPGNCQVAWSGGTFLSFLVPDDIGHGELISVRLVEGADGGAAWALERLLALPPAANIAPPRSEPVRGPYAAALGLLERRGLLRHLVPDGDGVLQVNAPFCGRFQEHALLADLLSRLAARLPSARRVRLLGVEASAEYYQEWALAEKWMREAHPRVELSLRVGDLSEEALPAAALTIGLHPEVTKGGPWFAIVGSAVRSTRGLLMFATFYEDEMETVVNMANMYKSESSFVEAIENPYYHGMAELPPSPRMRYLVLVHSGRAAHCSRSGDASGDGGKKR</sequence>
<evidence type="ECO:0000256" key="1">
    <source>
        <dbReference type="SAM" id="MobiDB-lite"/>
    </source>
</evidence>
<gene>
    <name evidence="2" type="ORF">PCOR1329_LOCUS10201</name>
</gene>
<dbReference type="Proteomes" id="UP001189429">
    <property type="component" value="Unassembled WGS sequence"/>
</dbReference>
<name>A0ABN9QAG8_9DINO</name>
<organism evidence="2 3">
    <name type="scientific">Prorocentrum cordatum</name>
    <dbReference type="NCBI Taxonomy" id="2364126"/>
    <lineage>
        <taxon>Eukaryota</taxon>
        <taxon>Sar</taxon>
        <taxon>Alveolata</taxon>
        <taxon>Dinophyceae</taxon>
        <taxon>Prorocentrales</taxon>
        <taxon>Prorocentraceae</taxon>
        <taxon>Prorocentrum</taxon>
    </lineage>
</organism>
<feature type="compositionally biased region" description="Low complexity" evidence="1">
    <location>
        <begin position="8"/>
        <end position="20"/>
    </location>
</feature>